<keyword evidence="2" id="KW-1133">Transmembrane helix</keyword>
<organism evidence="3 4">
    <name type="scientific">Nitzschia inconspicua</name>
    <dbReference type="NCBI Taxonomy" id="303405"/>
    <lineage>
        <taxon>Eukaryota</taxon>
        <taxon>Sar</taxon>
        <taxon>Stramenopiles</taxon>
        <taxon>Ochrophyta</taxon>
        <taxon>Bacillariophyta</taxon>
        <taxon>Bacillariophyceae</taxon>
        <taxon>Bacillariophycidae</taxon>
        <taxon>Bacillariales</taxon>
        <taxon>Bacillariaceae</taxon>
        <taxon>Nitzschia</taxon>
    </lineage>
</organism>
<feature type="compositionally biased region" description="Basic and acidic residues" evidence="1">
    <location>
        <begin position="392"/>
        <end position="407"/>
    </location>
</feature>
<keyword evidence="4" id="KW-1185">Reference proteome</keyword>
<feature type="region of interest" description="Disordered" evidence="1">
    <location>
        <begin position="366"/>
        <end position="414"/>
    </location>
</feature>
<dbReference type="EMBL" id="JAGRRH010000022">
    <property type="protein sequence ID" value="KAG7345553.1"/>
    <property type="molecule type" value="Genomic_DNA"/>
</dbReference>
<feature type="region of interest" description="Disordered" evidence="1">
    <location>
        <begin position="151"/>
        <end position="185"/>
    </location>
</feature>
<feature type="compositionally biased region" description="Polar residues" evidence="1">
    <location>
        <begin position="159"/>
        <end position="168"/>
    </location>
</feature>
<reference evidence="3" key="2">
    <citation type="submission" date="2021-04" db="EMBL/GenBank/DDBJ databases">
        <authorList>
            <person name="Podell S."/>
        </authorList>
    </citation>
    <scope>NUCLEOTIDE SEQUENCE</scope>
    <source>
        <strain evidence="3">Hildebrandi</strain>
    </source>
</reference>
<feature type="region of interest" description="Disordered" evidence="1">
    <location>
        <begin position="215"/>
        <end position="292"/>
    </location>
</feature>
<evidence type="ECO:0000313" key="4">
    <source>
        <dbReference type="Proteomes" id="UP000693970"/>
    </source>
</evidence>
<proteinExistence type="predicted"/>
<sequence>MSFRTSFASRLEEVRQQAKEAVQSLKKLPLSLPTFDDMAAKDEYIHSEEFNVQGQPRHYQTKRNNDTVNRTAVVVQNGTSGLQERKEVLYPPEKRQGIITMENEMDEESYNHSSEYATTTTWSLLDQPSSNNIIHNIQHDDNNLREETELSKNAKVDTESLSSSRQINSATATTTTSTSFPKPSKPVLLSIVSDTLLQEDESMDRILSAKSSLPTFHSRDSQLPTFSNHSHDDNSSTTSLNEDSDNDNENDPIFSLMRKQQQRQRPEHRDQPSMRNESHSVVSSESNYQTESNMFQNSSHRILDDLECQLDLTENQYPMEMGHQQPFDVQTFHGKKTLQQSVESQKHQPRGSFGGALLDSAMRSWQRMVQRSDTNNPSTEPANRPPLSRVRPKTELTEKNRKEEESFHATQSESVLNPAELEALKRTTTSVTTNSLMQIFLIAKQALGEHGNYLFIAFTMLLAVYVYFFTRKKLEDDVV</sequence>
<keyword evidence="2" id="KW-0472">Membrane</keyword>
<feature type="transmembrane region" description="Helical" evidence="2">
    <location>
        <begin position="453"/>
        <end position="470"/>
    </location>
</feature>
<feature type="region of interest" description="Disordered" evidence="1">
    <location>
        <begin position="337"/>
        <end position="356"/>
    </location>
</feature>
<accession>A0A9K3PFJ1</accession>
<evidence type="ECO:0000256" key="2">
    <source>
        <dbReference type="SAM" id="Phobius"/>
    </source>
</evidence>
<comment type="caution">
    <text evidence="3">The sequence shown here is derived from an EMBL/GenBank/DDBJ whole genome shotgun (WGS) entry which is preliminary data.</text>
</comment>
<name>A0A9K3PFJ1_9STRA</name>
<keyword evidence="2" id="KW-0812">Transmembrane</keyword>
<gene>
    <name evidence="3" type="ORF">IV203_033084</name>
</gene>
<feature type="compositionally biased region" description="Low complexity" evidence="1">
    <location>
        <begin position="169"/>
        <end position="179"/>
    </location>
</feature>
<reference evidence="3" key="1">
    <citation type="journal article" date="2021" name="Sci. Rep.">
        <title>Diploid genomic architecture of Nitzschia inconspicua, an elite biomass production diatom.</title>
        <authorList>
            <person name="Oliver A."/>
            <person name="Podell S."/>
            <person name="Pinowska A."/>
            <person name="Traller J.C."/>
            <person name="Smith S.R."/>
            <person name="McClure R."/>
            <person name="Beliaev A."/>
            <person name="Bohutskyi P."/>
            <person name="Hill E.A."/>
            <person name="Rabines A."/>
            <person name="Zheng H."/>
            <person name="Allen L.Z."/>
            <person name="Kuo A."/>
            <person name="Grigoriev I.V."/>
            <person name="Allen A.E."/>
            <person name="Hazlebeck D."/>
            <person name="Allen E.E."/>
        </authorList>
    </citation>
    <scope>NUCLEOTIDE SEQUENCE</scope>
    <source>
        <strain evidence="3">Hildebrandi</strain>
    </source>
</reference>
<dbReference type="AlphaFoldDB" id="A0A9K3PFJ1"/>
<feature type="compositionally biased region" description="Basic and acidic residues" evidence="1">
    <location>
        <begin position="264"/>
        <end position="278"/>
    </location>
</feature>
<evidence type="ECO:0000256" key="1">
    <source>
        <dbReference type="SAM" id="MobiDB-lite"/>
    </source>
</evidence>
<dbReference type="OrthoDB" id="10685603at2759"/>
<feature type="compositionally biased region" description="Polar residues" evidence="1">
    <location>
        <begin position="367"/>
        <end position="381"/>
    </location>
</feature>
<feature type="compositionally biased region" description="Polar residues" evidence="1">
    <location>
        <begin position="215"/>
        <end position="228"/>
    </location>
</feature>
<protein>
    <submittedName>
        <fullName evidence="3">Uncharacterized protein</fullName>
    </submittedName>
</protein>
<evidence type="ECO:0000313" key="3">
    <source>
        <dbReference type="EMBL" id="KAG7345553.1"/>
    </source>
</evidence>
<dbReference type="Proteomes" id="UP000693970">
    <property type="component" value="Unassembled WGS sequence"/>
</dbReference>